<sequence>MSESPVSTTRLKQIATDACDSALGTVEGYSHSRTSEWNETIINKILQSLISETSSNGNPPTFKYAVNSTIIQHLSDPRPQPISTSNASTQGTEGSTAENETPSETPSGTVTSGQKVGRRGMHSATGAFWNNEKDGMWSFKYDGGEKKGMDVVVCVLWIAV</sequence>
<keyword evidence="3" id="KW-1185">Reference proteome</keyword>
<evidence type="ECO:0008006" key="4">
    <source>
        <dbReference type="Google" id="ProtNLM"/>
    </source>
</evidence>
<dbReference type="OrthoDB" id="10059120at2759"/>
<dbReference type="GO" id="GO:0005868">
    <property type="term" value="C:cytoplasmic dynein complex"/>
    <property type="evidence" value="ECO:0007669"/>
    <property type="project" value="TreeGrafter"/>
</dbReference>
<dbReference type="GO" id="GO:0045505">
    <property type="term" value="F:dynein intermediate chain binding"/>
    <property type="evidence" value="ECO:0007669"/>
    <property type="project" value="TreeGrafter"/>
</dbReference>
<dbReference type="CDD" id="cd21456">
    <property type="entry name" value="DLC-like_SpDlc1-like"/>
    <property type="match status" value="1"/>
</dbReference>
<proteinExistence type="predicted"/>
<name>A0A6A6GXA5_VIRVR</name>
<dbReference type="Proteomes" id="UP000800092">
    <property type="component" value="Unassembled WGS sequence"/>
</dbReference>
<reference evidence="2" key="1">
    <citation type="journal article" date="2020" name="Stud. Mycol.">
        <title>101 Dothideomycetes genomes: a test case for predicting lifestyles and emergence of pathogens.</title>
        <authorList>
            <person name="Haridas S."/>
            <person name="Albert R."/>
            <person name="Binder M."/>
            <person name="Bloem J."/>
            <person name="Labutti K."/>
            <person name="Salamov A."/>
            <person name="Andreopoulos B."/>
            <person name="Baker S."/>
            <person name="Barry K."/>
            <person name="Bills G."/>
            <person name="Bluhm B."/>
            <person name="Cannon C."/>
            <person name="Castanera R."/>
            <person name="Culley D."/>
            <person name="Daum C."/>
            <person name="Ezra D."/>
            <person name="Gonzalez J."/>
            <person name="Henrissat B."/>
            <person name="Kuo A."/>
            <person name="Liang C."/>
            <person name="Lipzen A."/>
            <person name="Lutzoni F."/>
            <person name="Magnuson J."/>
            <person name="Mondo S."/>
            <person name="Nolan M."/>
            <person name="Ohm R."/>
            <person name="Pangilinan J."/>
            <person name="Park H.-J."/>
            <person name="Ramirez L."/>
            <person name="Alfaro M."/>
            <person name="Sun H."/>
            <person name="Tritt A."/>
            <person name="Yoshinaga Y."/>
            <person name="Zwiers L.-H."/>
            <person name="Turgeon B."/>
            <person name="Goodwin S."/>
            <person name="Spatafora J."/>
            <person name="Crous P."/>
            <person name="Grigoriev I."/>
        </authorList>
    </citation>
    <scope>NUCLEOTIDE SEQUENCE</scope>
    <source>
        <strain evidence="2">Tuck. ex Michener</strain>
    </source>
</reference>
<dbReference type="PANTHER" id="PTHR21255:SF4">
    <property type="entry name" value="DYNEIN LIGHT CHAIN TCTEX-TYPE"/>
    <property type="match status" value="1"/>
</dbReference>
<dbReference type="Pfam" id="PF03645">
    <property type="entry name" value="Tctex-1"/>
    <property type="match status" value="1"/>
</dbReference>
<evidence type="ECO:0000313" key="3">
    <source>
        <dbReference type="Proteomes" id="UP000800092"/>
    </source>
</evidence>
<dbReference type="InterPro" id="IPR038586">
    <property type="entry name" value="Tctex-1-like_sf"/>
</dbReference>
<feature type="compositionally biased region" description="Polar residues" evidence="1">
    <location>
        <begin position="81"/>
        <end position="114"/>
    </location>
</feature>
<dbReference type="InterPro" id="IPR005334">
    <property type="entry name" value="Tctex-1-like"/>
</dbReference>
<evidence type="ECO:0000256" key="1">
    <source>
        <dbReference type="SAM" id="MobiDB-lite"/>
    </source>
</evidence>
<dbReference type="PANTHER" id="PTHR21255">
    <property type="entry name" value="T-COMPLEX-ASSOCIATED-TESTIS-EXPRESSED 1/ DYNEIN LIGHT CHAIN"/>
    <property type="match status" value="1"/>
</dbReference>
<organism evidence="2 3">
    <name type="scientific">Viridothelium virens</name>
    <name type="common">Speckled blister lichen</name>
    <name type="synonym">Trypethelium virens</name>
    <dbReference type="NCBI Taxonomy" id="1048519"/>
    <lineage>
        <taxon>Eukaryota</taxon>
        <taxon>Fungi</taxon>
        <taxon>Dikarya</taxon>
        <taxon>Ascomycota</taxon>
        <taxon>Pezizomycotina</taxon>
        <taxon>Dothideomycetes</taxon>
        <taxon>Dothideomycetes incertae sedis</taxon>
        <taxon>Trypetheliales</taxon>
        <taxon>Trypetheliaceae</taxon>
        <taxon>Viridothelium</taxon>
    </lineage>
</organism>
<gene>
    <name evidence="2" type="ORF">EV356DRAFT_364740</name>
</gene>
<dbReference type="GO" id="GO:0007018">
    <property type="term" value="P:microtubule-based movement"/>
    <property type="evidence" value="ECO:0007669"/>
    <property type="project" value="TreeGrafter"/>
</dbReference>
<dbReference type="GO" id="GO:0005737">
    <property type="term" value="C:cytoplasm"/>
    <property type="evidence" value="ECO:0007669"/>
    <property type="project" value="TreeGrafter"/>
</dbReference>
<dbReference type="Gene3D" id="3.30.1140.40">
    <property type="entry name" value="Tctex-1"/>
    <property type="match status" value="1"/>
</dbReference>
<feature type="region of interest" description="Disordered" evidence="1">
    <location>
        <begin position="73"/>
        <end position="127"/>
    </location>
</feature>
<accession>A0A6A6GXA5</accession>
<evidence type="ECO:0000313" key="2">
    <source>
        <dbReference type="EMBL" id="KAF2229973.1"/>
    </source>
</evidence>
<protein>
    <recommendedName>
        <fullName evidence="4">Tctex-1</fullName>
    </recommendedName>
</protein>
<dbReference type="AlphaFoldDB" id="A0A6A6GXA5"/>
<dbReference type="EMBL" id="ML991850">
    <property type="protein sequence ID" value="KAF2229973.1"/>
    <property type="molecule type" value="Genomic_DNA"/>
</dbReference>